<evidence type="ECO:0000256" key="1">
    <source>
        <dbReference type="ARBA" id="ARBA00004651"/>
    </source>
</evidence>
<evidence type="ECO:0000313" key="10">
    <source>
        <dbReference type="Proteomes" id="UP000426027"/>
    </source>
</evidence>
<evidence type="ECO:0000256" key="7">
    <source>
        <dbReference type="SAM" id="Phobius"/>
    </source>
</evidence>
<sequence length="218" mass="24488">MQTNQRFGNIATPATRWFFVAVLLFWAAGLLVMVNYSKGEGFLWMRRVGSPVFDFLFTYLTHVGDGLMAVAICVLWLLQKKWSRAIVLFAAFAVSGILAQLVKHSVEAPRPYVFFENNGQQIDAVEGVKLLSNFKSFPSGHTATAFALATSLVLLMPWWQKRWWLAFIAAVGIGYSRVYLGQHFLQDVLAGSVLGVLSAAAVYLLLRKWNPPFSRHAW</sequence>
<gene>
    <name evidence="9" type="ORF">GLV81_02845</name>
</gene>
<reference evidence="9 10" key="1">
    <citation type="submission" date="2019-11" db="EMBL/GenBank/DDBJ databases">
        <authorList>
            <person name="Im W.T."/>
        </authorList>
    </citation>
    <scope>NUCLEOTIDE SEQUENCE [LARGE SCALE GENOMIC DNA]</scope>
    <source>
        <strain evidence="9 10">SB-02</strain>
    </source>
</reference>
<keyword evidence="5 7" id="KW-1133">Transmembrane helix</keyword>
<evidence type="ECO:0000256" key="2">
    <source>
        <dbReference type="ARBA" id="ARBA00022475"/>
    </source>
</evidence>
<dbReference type="PANTHER" id="PTHR14969:SF62">
    <property type="entry name" value="DECAPRENYLPHOSPHORYL-5-PHOSPHORIBOSE PHOSPHATASE RV3807C-RELATED"/>
    <property type="match status" value="1"/>
</dbReference>
<evidence type="ECO:0000256" key="3">
    <source>
        <dbReference type="ARBA" id="ARBA00022692"/>
    </source>
</evidence>
<feature type="transmembrane region" description="Helical" evidence="7">
    <location>
        <begin position="137"/>
        <end position="156"/>
    </location>
</feature>
<dbReference type="RefSeq" id="WP_157476682.1">
    <property type="nucleotide sequence ID" value="NZ_CP046566.1"/>
</dbReference>
<evidence type="ECO:0000256" key="5">
    <source>
        <dbReference type="ARBA" id="ARBA00022989"/>
    </source>
</evidence>
<feature type="transmembrane region" description="Helical" evidence="7">
    <location>
        <begin position="16"/>
        <end position="36"/>
    </location>
</feature>
<dbReference type="InterPro" id="IPR000326">
    <property type="entry name" value="PAP2/HPO"/>
</dbReference>
<feature type="domain" description="Phosphatidic acid phosphatase type 2/haloperoxidase" evidence="8">
    <location>
        <begin position="86"/>
        <end position="203"/>
    </location>
</feature>
<evidence type="ECO:0000256" key="6">
    <source>
        <dbReference type="ARBA" id="ARBA00023136"/>
    </source>
</evidence>
<protein>
    <submittedName>
        <fullName evidence="9">Phosphatase PAP2 family protein</fullName>
    </submittedName>
</protein>
<dbReference type="AlphaFoldDB" id="A0A6I6GX43"/>
<dbReference type="SUPFAM" id="SSF48317">
    <property type="entry name" value="Acid phosphatase/Vanadium-dependent haloperoxidase"/>
    <property type="match status" value="1"/>
</dbReference>
<dbReference type="Gene3D" id="1.20.144.10">
    <property type="entry name" value="Phosphatidic acid phosphatase type 2/haloperoxidase"/>
    <property type="match status" value="1"/>
</dbReference>
<keyword evidence="10" id="KW-1185">Reference proteome</keyword>
<feature type="transmembrane region" description="Helical" evidence="7">
    <location>
        <begin position="85"/>
        <end position="102"/>
    </location>
</feature>
<dbReference type="Proteomes" id="UP000426027">
    <property type="component" value="Chromosome"/>
</dbReference>
<keyword evidence="6 7" id="KW-0472">Membrane</keyword>
<dbReference type="KEGG" id="fls:GLV81_02845"/>
<organism evidence="9 10">
    <name type="scientific">Phnomibacter ginsenosidimutans</name>
    <dbReference type="NCBI Taxonomy" id="2676868"/>
    <lineage>
        <taxon>Bacteria</taxon>
        <taxon>Pseudomonadati</taxon>
        <taxon>Bacteroidota</taxon>
        <taxon>Chitinophagia</taxon>
        <taxon>Chitinophagales</taxon>
        <taxon>Chitinophagaceae</taxon>
        <taxon>Phnomibacter</taxon>
    </lineage>
</organism>
<name>A0A6I6GX43_9BACT</name>
<comment type="subcellular location">
    <subcellularLocation>
        <location evidence="1">Cell membrane</location>
        <topology evidence="1">Multi-pass membrane protein</topology>
    </subcellularLocation>
</comment>
<feature type="transmembrane region" description="Helical" evidence="7">
    <location>
        <begin position="56"/>
        <end position="78"/>
    </location>
</feature>
<dbReference type="PANTHER" id="PTHR14969">
    <property type="entry name" value="SPHINGOSINE-1-PHOSPHATE PHOSPHOHYDROLASE"/>
    <property type="match status" value="1"/>
</dbReference>
<proteinExistence type="predicted"/>
<dbReference type="Pfam" id="PF01569">
    <property type="entry name" value="PAP2"/>
    <property type="match status" value="1"/>
</dbReference>
<evidence type="ECO:0000259" key="8">
    <source>
        <dbReference type="SMART" id="SM00014"/>
    </source>
</evidence>
<feature type="transmembrane region" description="Helical" evidence="7">
    <location>
        <begin position="188"/>
        <end position="206"/>
    </location>
</feature>
<dbReference type="InterPro" id="IPR036938">
    <property type="entry name" value="PAP2/HPO_sf"/>
</dbReference>
<dbReference type="SMART" id="SM00014">
    <property type="entry name" value="acidPPc"/>
    <property type="match status" value="1"/>
</dbReference>
<evidence type="ECO:0000256" key="4">
    <source>
        <dbReference type="ARBA" id="ARBA00022801"/>
    </source>
</evidence>
<dbReference type="EMBL" id="CP046566">
    <property type="protein sequence ID" value="QGW27181.1"/>
    <property type="molecule type" value="Genomic_DNA"/>
</dbReference>
<dbReference type="GO" id="GO:0005886">
    <property type="term" value="C:plasma membrane"/>
    <property type="evidence" value="ECO:0007669"/>
    <property type="project" value="UniProtKB-SubCell"/>
</dbReference>
<accession>A0A6I6GX43</accession>
<feature type="transmembrane region" description="Helical" evidence="7">
    <location>
        <begin position="163"/>
        <end position="182"/>
    </location>
</feature>
<dbReference type="GO" id="GO:0016787">
    <property type="term" value="F:hydrolase activity"/>
    <property type="evidence" value="ECO:0007669"/>
    <property type="project" value="UniProtKB-KW"/>
</dbReference>
<evidence type="ECO:0000313" key="9">
    <source>
        <dbReference type="EMBL" id="QGW27181.1"/>
    </source>
</evidence>
<keyword evidence="3 7" id="KW-0812">Transmembrane</keyword>
<keyword evidence="2" id="KW-1003">Cell membrane</keyword>
<keyword evidence="4" id="KW-0378">Hydrolase</keyword>